<evidence type="ECO:0000259" key="2">
    <source>
        <dbReference type="Pfam" id="PF23598"/>
    </source>
</evidence>
<dbReference type="Gene3D" id="3.80.10.10">
    <property type="entry name" value="Ribonuclease Inhibitor"/>
    <property type="match status" value="1"/>
</dbReference>
<dbReference type="Pfam" id="PF23598">
    <property type="entry name" value="LRR_14"/>
    <property type="match status" value="1"/>
</dbReference>
<proteinExistence type="predicted"/>
<organism evidence="3 4">
    <name type="scientific">Cinchona calisaya</name>
    <dbReference type="NCBI Taxonomy" id="153742"/>
    <lineage>
        <taxon>Eukaryota</taxon>
        <taxon>Viridiplantae</taxon>
        <taxon>Streptophyta</taxon>
        <taxon>Embryophyta</taxon>
        <taxon>Tracheophyta</taxon>
        <taxon>Spermatophyta</taxon>
        <taxon>Magnoliopsida</taxon>
        <taxon>eudicotyledons</taxon>
        <taxon>Gunneridae</taxon>
        <taxon>Pentapetalae</taxon>
        <taxon>asterids</taxon>
        <taxon>lamiids</taxon>
        <taxon>Gentianales</taxon>
        <taxon>Rubiaceae</taxon>
        <taxon>Cinchonoideae</taxon>
        <taxon>Cinchoneae</taxon>
        <taxon>Cinchona</taxon>
    </lineage>
</organism>
<keyword evidence="4" id="KW-1185">Reference proteome</keyword>
<reference evidence="3 4" key="1">
    <citation type="submission" date="2024-11" db="EMBL/GenBank/DDBJ databases">
        <title>A near-complete genome assembly of Cinchona calisaya.</title>
        <authorList>
            <person name="Lian D.C."/>
            <person name="Zhao X.W."/>
            <person name="Wei L."/>
        </authorList>
    </citation>
    <scope>NUCLEOTIDE SEQUENCE [LARGE SCALE GENOMIC DNA]</scope>
    <source>
        <tissue evidence="3">Nenye</tissue>
    </source>
</reference>
<dbReference type="EMBL" id="JBJUIK010000017">
    <property type="protein sequence ID" value="KAL3497365.1"/>
    <property type="molecule type" value="Genomic_DNA"/>
</dbReference>
<dbReference type="InterPro" id="IPR055414">
    <property type="entry name" value="LRR_R13L4/SHOC2-like"/>
</dbReference>
<evidence type="ECO:0000256" key="1">
    <source>
        <dbReference type="ARBA" id="ARBA00022737"/>
    </source>
</evidence>
<dbReference type="Proteomes" id="UP001630127">
    <property type="component" value="Unassembled WGS sequence"/>
</dbReference>
<accession>A0ABD2XV22</accession>
<feature type="domain" description="Disease resistance R13L4/SHOC-2-like LRR" evidence="2">
    <location>
        <begin position="18"/>
        <end position="130"/>
    </location>
</feature>
<comment type="caution">
    <text evidence="3">The sequence shown here is derived from an EMBL/GenBank/DDBJ whole genome shotgun (WGS) entry which is preliminary data.</text>
</comment>
<gene>
    <name evidence="3" type="ORF">ACH5RR_040097</name>
</gene>
<name>A0ABD2XV22_9GENT</name>
<evidence type="ECO:0000313" key="3">
    <source>
        <dbReference type="EMBL" id="KAL3497365.1"/>
    </source>
</evidence>
<keyword evidence="1" id="KW-0677">Repeat</keyword>
<protein>
    <recommendedName>
        <fullName evidence="2">Disease resistance R13L4/SHOC-2-like LRR domain-containing protein</fullName>
    </recommendedName>
</protein>
<evidence type="ECO:0000313" key="4">
    <source>
        <dbReference type="Proteomes" id="UP001630127"/>
    </source>
</evidence>
<dbReference type="SUPFAM" id="SSF52047">
    <property type="entry name" value="RNI-like"/>
    <property type="match status" value="1"/>
</dbReference>
<dbReference type="InterPro" id="IPR032675">
    <property type="entry name" value="LRR_dom_sf"/>
</dbReference>
<dbReference type="AlphaFoldDB" id="A0ABD2XV22"/>
<sequence length="131" mass="14632">MFCCLEGAKLKSGRPKLLNVLNLEGAKLKSIPKEVFKLFHLKYLNLRDTGVEIISQSIVFHEGDYSKNFAVCGFKAPREIGRLLSLEVLDTIDADNDETVIEMGKLTQLRELSITKLRSEEGKELCSSLGS</sequence>